<feature type="transmembrane region" description="Helical" evidence="5">
    <location>
        <begin position="182"/>
        <end position="202"/>
    </location>
</feature>
<evidence type="ECO:0000256" key="4">
    <source>
        <dbReference type="ARBA" id="ARBA00023136"/>
    </source>
</evidence>
<evidence type="ECO:0000259" key="6">
    <source>
        <dbReference type="PROSITE" id="PS50850"/>
    </source>
</evidence>
<reference evidence="7 8" key="1">
    <citation type="submission" date="2019-05" db="EMBL/GenBank/DDBJ databases">
        <title>Draft genome sequence of Actinomadura geliboluensis A8036.</title>
        <authorList>
            <person name="Saricaoglu S."/>
            <person name="Isik K."/>
        </authorList>
    </citation>
    <scope>NUCLEOTIDE SEQUENCE [LARGE SCALE GENOMIC DNA]</scope>
    <source>
        <strain evidence="7 8">A8036</strain>
    </source>
</reference>
<evidence type="ECO:0000256" key="3">
    <source>
        <dbReference type="ARBA" id="ARBA00022989"/>
    </source>
</evidence>
<dbReference type="CDD" id="cd17321">
    <property type="entry name" value="MFS_MMR_MDR_like"/>
    <property type="match status" value="1"/>
</dbReference>
<comment type="subcellular location">
    <subcellularLocation>
        <location evidence="1">Cell membrane</location>
        <topology evidence="1">Multi-pass membrane protein</topology>
    </subcellularLocation>
</comment>
<keyword evidence="3 5" id="KW-1133">Transmembrane helix</keyword>
<dbReference type="InterPro" id="IPR036259">
    <property type="entry name" value="MFS_trans_sf"/>
</dbReference>
<evidence type="ECO:0000313" key="8">
    <source>
        <dbReference type="Proteomes" id="UP000305238"/>
    </source>
</evidence>
<organism evidence="7 8">
    <name type="scientific">Actinomadura geliboluensis</name>
    <dbReference type="NCBI Taxonomy" id="882440"/>
    <lineage>
        <taxon>Bacteria</taxon>
        <taxon>Bacillati</taxon>
        <taxon>Actinomycetota</taxon>
        <taxon>Actinomycetes</taxon>
        <taxon>Streptosporangiales</taxon>
        <taxon>Thermomonosporaceae</taxon>
        <taxon>Actinomadura</taxon>
    </lineage>
</organism>
<feature type="transmembrane region" description="Helical" evidence="5">
    <location>
        <begin position="347"/>
        <end position="366"/>
    </location>
</feature>
<dbReference type="InterPro" id="IPR020846">
    <property type="entry name" value="MFS_dom"/>
</dbReference>
<evidence type="ECO:0000313" key="7">
    <source>
        <dbReference type="EMBL" id="TMR41926.1"/>
    </source>
</evidence>
<dbReference type="Pfam" id="PF07690">
    <property type="entry name" value="MFS_1"/>
    <property type="match status" value="1"/>
</dbReference>
<dbReference type="PANTHER" id="PTHR42718">
    <property type="entry name" value="MAJOR FACILITATOR SUPERFAMILY MULTIDRUG TRANSPORTER MFSC"/>
    <property type="match status" value="1"/>
</dbReference>
<dbReference type="InterPro" id="IPR011701">
    <property type="entry name" value="MFS"/>
</dbReference>
<accession>A0A5S4HAC3</accession>
<protein>
    <submittedName>
        <fullName evidence="7">MFS transporter</fullName>
    </submittedName>
</protein>
<feature type="transmembrane region" description="Helical" evidence="5">
    <location>
        <begin position="21"/>
        <end position="45"/>
    </location>
</feature>
<dbReference type="PANTHER" id="PTHR42718:SF39">
    <property type="entry name" value="ACTINORHODIN TRANSPORTER-RELATED"/>
    <property type="match status" value="1"/>
</dbReference>
<dbReference type="SUPFAM" id="SSF103473">
    <property type="entry name" value="MFS general substrate transporter"/>
    <property type="match status" value="1"/>
</dbReference>
<dbReference type="PROSITE" id="PS50850">
    <property type="entry name" value="MFS"/>
    <property type="match status" value="1"/>
</dbReference>
<dbReference type="GO" id="GO:0005886">
    <property type="term" value="C:plasma membrane"/>
    <property type="evidence" value="ECO:0007669"/>
    <property type="project" value="UniProtKB-SubCell"/>
</dbReference>
<feature type="transmembrane region" description="Helical" evidence="5">
    <location>
        <begin position="281"/>
        <end position="308"/>
    </location>
</feature>
<feature type="transmembrane region" description="Helical" evidence="5">
    <location>
        <begin position="114"/>
        <end position="135"/>
    </location>
</feature>
<feature type="domain" description="Major facilitator superfamily (MFS) profile" evidence="6">
    <location>
        <begin position="23"/>
        <end position="562"/>
    </location>
</feature>
<feature type="transmembrane region" description="Helical" evidence="5">
    <location>
        <begin position="378"/>
        <end position="397"/>
    </location>
</feature>
<dbReference type="RefSeq" id="WP_138633748.1">
    <property type="nucleotide sequence ID" value="NZ_JBICSW010000010.1"/>
</dbReference>
<dbReference type="Gene3D" id="1.20.1250.20">
    <property type="entry name" value="MFS general substrate transporter like domains"/>
    <property type="match status" value="2"/>
</dbReference>
<keyword evidence="4 5" id="KW-0472">Membrane</keyword>
<feature type="transmembrane region" description="Helical" evidence="5">
    <location>
        <begin position="320"/>
        <end position="340"/>
    </location>
</feature>
<evidence type="ECO:0000256" key="1">
    <source>
        <dbReference type="ARBA" id="ARBA00004651"/>
    </source>
</evidence>
<dbReference type="AlphaFoldDB" id="A0A5S4HAC3"/>
<feature type="transmembrane region" description="Helical" evidence="5">
    <location>
        <begin position="89"/>
        <end position="108"/>
    </location>
</feature>
<feature type="transmembrane region" description="Helical" evidence="5">
    <location>
        <begin position="147"/>
        <end position="170"/>
    </location>
</feature>
<name>A0A5S4HAC3_9ACTN</name>
<feature type="transmembrane region" description="Helical" evidence="5">
    <location>
        <begin position="239"/>
        <end position="260"/>
    </location>
</feature>
<dbReference type="GO" id="GO:0022857">
    <property type="term" value="F:transmembrane transporter activity"/>
    <property type="evidence" value="ECO:0007669"/>
    <property type="project" value="InterPro"/>
</dbReference>
<feature type="transmembrane region" description="Helical" evidence="5">
    <location>
        <begin position="57"/>
        <end position="77"/>
    </location>
</feature>
<keyword evidence="8" id="KW-1185">Reference proteome</keyword>
<dbReference type="OrthoDB" id="783189at2"/>
<dbReference type="EMBL" id="VCKZ01000010">
    <property type="protein sequence ID" value="TMR41926.1"/>
    <property type="molecule type" value="Genomic_DNA"/>
</dbReference>
<evidence type="ECO:0000256" key="5">
    <source>
        <dbReference type="SAM" id="Phobius"/>
    </source>
</evidence>
<comment type="caution">
    <text evidence="7">The sequence shown here is derived from an EMBL/GenBank/DDBJ whole genome shotgun (WGS) entry which is preliminary data.</text>
</comment>
<evidence type="ECO:0000256" key="2">
    <source>
        <dbReference type="ARBA" id="ARBA00022692"/>
    </source>
</evidence>
<keyword evidence="2 5" id="KW-0812">Transmembrane</keyword>
<feature type="transmembrane region" description="Helical" evidence="5">
    <location>
        <begin position="214"/>
        <end position="233"/>
    </location>
</feature>
<dbReference type="Proteomes" id="UP000305238">
    <property type="component" value="Unassembled WGS sequence"/>
</dbReference>
<sequence>MTQTLTPTAKGTAEAGYRWRWVALFVILAGEVMDMLDALITNIAAPTIRAELGGSAATIQWLAAGYTLAMAVGLITGGRLGDLYGRKRMFLLGAAGFTVGSLLCGVAVSPGMLVGARVVQGLFGAMMLPQGIGMIKQMFSAKEMGAAFGLFGPVMGLSSVGGPVLAGWLIDADFFGTGWRMIFLINLPLGIAAVLAGLKFLPEGRAEHASRLDLPGALLASVAAGLLVYPIVQGREHDWPLWTFLMMGASLLVWGLFAWYESRKQRGGGDPLIVPSLFRKRGFTGGLVVGLVFFSGMAGLGLVLALFFQMGLGYSPLKAGLAQIPWSAGIIIGFGVAQAVQRFGRTVIHAGTVIMAGGIAATYATLQVAGIGVTPWQLVPALTVTGLGMGMLMAPFFDTVLAGVEPEETGSAGGTLTAVQQLGSALGAAVLGTVFFGLLGGHVAGAADDGAAALRRDLAAASVPAPVRDRVVAGLRDCGHDRATAKDSAAVPASCRRLEGDVGAALAAAPQSAPAVRKAVALAGEHSAKTGFSDAMKITLWVEVGMLGLTFLATFLLPMHARPEEETA</sequence>
<gene>
    <name evidence="7" type="ORF">ETD96_03225</name>
</gene>
<feature type="transmembrane region" description="Helical" evidence="5">
    <location>
        <begin position="538"/>
        <end position="557"/>
    </location>
</feature>
<proteinExistence type="predicted"/>